<dbReference type="GO" id="GO:0043164">
    <property type="term" value="P:Gram-negative-bacterium-type cell wall biogenesis"/>
    <property type="evidence" value="ECO:0007669"/>
    <property type="project" value="TreeGrafter"/>
</dbReference>
<keyword evidence="4" id="KW-1185">Reference proteome</keyword>
<dbReference type="GO" id="GO:0005886">
    <property type="term" value="C:plasma membrane"/>
    <property type="evidence" value="ECO:0007669"/>
    <property type="project" value="TreeGrafter"/>
</dbReference>
<sequence length="269" mass="29854">MNDLIVTFGLEGWKPLVSALLLPPLPLLLLVLVGARLMFRRRLLAWSLVLVGCSALLLLSMPAFGKWMRATVHPVPPALSDERLADLLREPMPTAIVVLGGGKRELSPEYGVSNLSLLGLERLRYGVWLARRTKWPMLYSGGLGHGGRPGATEAEIAARIAEREFGLPFRWLEDRSRDTTENALLSVPILREQGIQRIVLVTHDFHMRRALRGFERAAAREGVALTVVPGPVGMTPVYEWEASDFLPGRQGWFDSHLLLHEMLGYALGA</sequence>
<dbReference type="GO" id="GO:0000270">
    <property type="term" value="P:peptidoglycan metabolic process"/>
    <property type="evidence" value="ECO:0007669"/>
    <property type="project" value="TreeGrafter"/>
</dbReference>
<keyword evidence="1" id="KW-0812">Transmembrane</keyword>
<keyword evidence="1" id="KW-1133">Transmembrane helix</keyword>
<dbReference type="InterPro" id="IPR014729">
    <property type="entry name" value="Rossmann-like_a/b/a_fold"/>
</dbReference>
<gene>
    <name evidence="3" type="ORF">ENE75_20955</name>
</gene>
<organism evidence="3 4">
    <name type="scientific">Rubrivivax albus</name>
    <dbReference type="NCBI Taxonomy" id="2499835"/>
    <lineage>
        <taxon>Bacteria</taxon>
        <taxon>Pseudomonadati</taxon>
        <taxon>Pseudomonadota</taxon>
        <taxon>Betaproteobacteria</taxon>
        <taxon>Burkholderiales</taxon>
        <taxon>Sphaerotilaceae</taxon>
        <taxon>Rubrivivax</taxon>
    </lineage>
</organism>
<name>A0A437JPN9_9BURK</name>
<dbReference type="PANTHER" id="PTHR30336">
    <property type="entry name" value="INNER MEMBRANE PROTEIN, PROBABLE PERMEASE"/>
    <property type="match status" value="1"/>
</dbReference>
<keyword evidence="1" id="KW-0472">Membrane</keyword>
<feature type="transmembrane region" description="Helical" evidence="1">
    <location>
        <begin position="43"/>
        <end position="64"/>
    </location>
</feature>
<dbReference type="PANTHER" id="PTHR30336:SF4">
    <property type="entry name" value="ENVELOPE BIOGENESIS FACTOR ELYC"/>
    <property type="match status" value="1"/>
</dbReference>
<protein>
    <submittedName>
        <fullName evidence="3">YdcF family protein</fullName>
    </submittedName>
</protein>
<proteinExistence type="predicted"/>
<dbReference type="Proteomes" id="UP000288178">
    <property type="component" value="Unassembled WGS sequence"/>
</dbReference>
<dbReference type="Gene3D" id="3.40.50.620">
    <property type="entry name" value="HUPs"/>
    <property type="match status" value="1"/>
</dbReference>
<dbReference type="Pfam" id="PF02698">
    <property type="entry name" value="DUF218"/>
    <property type="match status" value="1"/>
</dbReference>
<feature type="transmembrane region" description="Helical" evidence="1">
    <location>
        <begin position="12"/>
        <end position="31"/>
    </location>
</feature>
<comment type="caution">
    <text evidence="3">The sequence shown here is derived from an EMBL/GenBank/DDBJ whole genome shotgun (WGS) entry which is preliminary data.</text>
</comment>
<evidence type="ECO:0000313" key="4">
    <source>
        <dbReference type="Proteomes" id="UP000288178"/>
    </source>
</evidence>
<feature type="domain" description="DUF218" evidence="2">
    <location>
        <begin position="95"/>
        <end position="264"/>
    </location>
</feature>
<reference evidence="3 4" key="1">
    <citation type="submission" date="2019-01" db="EMBL/GenBank/DDBJ databases">
        <authorList>
            <person name="Chen W.-M."/>
        </authorList>
    </citation>
    <scope>NUCLEOTIDE SEQUENCE [LARGE SCALE GENOMIC DNA]</scope>
    <source>
        <strain evidence="3 4">ICH-3</strain>
    </source>
</reference>
<evidence type="ECO:0000259" key="2">
    <source>
        <dbReference type="Pfam" id="PF02698"/>
    </source>
</evidence>
<dbReference type="InterPro" id="IPR051599">
    <property type="entry name" value="Cell_Envelope_Assoc"/>
</dbReference>
<evidence type="ECO:0000256" key="1">
    <source>
        <dbReference type="SAM" id="Phobius"/>
    </source>
</evidence>
<dbReference type="OrthoDB" id="9809813at2"/>
<dbReference type="InterPro" id="IPR003848">
    <property type="entry name" value="DUF218"/>
</dbReference>
<dbReference type="AlphaFoldDB" id="A0A437JPN9"/>
<dbReference type="CDD" id="cd06259">
    <property type="entry name" value="YdcF-like"/>
    <property type="match status" value="1"/>
</dbReference>
<accession>A0A437JPN9</accession>
<dbReference type="EMBL" id="SACT01000009">
    <property type="protein sequence ID" value="RVT48834.1"/>
    <property type="molecule type" value="Genomic_DNA"/>
</dbReference>
<evidence type="ECO:0000313" key="3">
    <source>
        <dbReference type="EMBL" id="RVT48834.1"/>
    </source>
</evidence>